<dbReference type="SMART" id="SM00450">
    <property type="entry name" value="RHOD"/>
    <property type="match status" value="1"/>
</dbReference>
<dbReference type="EMBL" id="FRFE01000033">
    <property type="protein sequence ID" value="SHO52246.1"/>
    <property type="molecule type" value="Genomic_DNA"/>
</dbReference>
<feature type="signal peptide" evidence="1">
    <location>
        <begin position="1"/>
        <end position="20"/>
    </location>
</feature>
<accession>A0A1M7YI20</accession>
<dbReference type="GO" id="GO:0016740">
    <property type="term" value="F:transferase activity"/>
    <property type="evidence" value="ECO:0007669"/>
    <property type="project" value="UniProtKB-KW"/>
</dbReference>
<dbReference type="AlphaFoldDB" id="A0A1M7YI20"/>
<dbReference type="PROSITE" id="PS50206">
    <property type="entry name" value="RHODANESE_3"/>
    <property type="match status" value="1"/>
</dbReference>
<dbReference type="Gene3D" id="3.40.250.10">
    <property type="entry name" value="Rhodanese-like domain"/>
    <property type="match status" value="1"/>
</dbReference>
<keyword evidence="4" id="KW-1185">Reference proteome</keyword>
<dbReference type="Proteomes" id="UP000184603">
    <property type="component" value="Unassembled WGS sequence"/>
</dbReference>
<dbReference type="RefSeq" id="WP_234981249.1">
    <property type="nucleotide sequence ID" value="NZ_FRFE01000033.1"/>
</dbReference>
<dbReference type="SUPFAM" id="SSF52821">
    <property type="entry name" value="Rhodanese/Cell cycle control phosphatase"/>
    <property type="match status" value="1"/>
</dbReference>
<dbReference type="STRING" id="1121416.SAMN02745220_04456"/>
<proteinExistence type="predicted"/>
<organism evidence="3 4">
    <name type="scientific">Desulfopila aestuarii DSM 18488</name>
    <dbReference type="NCBI Taxonomy" id="1121416"/>
    <lineage>
        <taxon>Bacteria</taxon>
        <taxon>Pseudomonadati</taxon>
        <taxon>Thermodesulfobacteriota</taxon>
        <taxon>Desulfobulbia</taxon>
        <taxon>Desulfobulbales</taxon>
        <taxon>Desulfocapsaceae</taxon>
        <taxon>Desulfopila</taxon>
    </lineage>
</organism>
<gene>
    <name evidence="3" type="ORF">SAMN02745220_04456</name>
</gene>
<evidence type="ECO:0000313" key="3">
    <source>
        <dbReference type="EMBL" id="SHO52246.1"/>
    </source>
</evidence>
<evidence type="ECO:0000256" key="1">
    <source>
        <dbReference type="SAM" id="SignalP"/>
    </source>
</evidence>
<protein>
    <submittedName>
        <fullName evidence="3">Rhodanese-related sulfurtransferase</fullName>
    </submittedName>
</protein>
<dbReference type="InterPro" id="IPR036873">
    <property type="entry name" value="Rhodanese-like_dom_sf"/>
</dbReference>
<keyword evidence="1" id="KW-0732">Signal</keyword>
<feature type="chain" id="PRO_5012613376" evidence="1">
    <location>
        <begin position="21"/>
        <end position="137"/>
    </location>
</feature>
<dbReference type="Pfam" id="PF00581">
    <property type="entry name" value="Rhodanese"/>
    <property type="match status" value="1"/>
</dbReference>
<name>A0A1M7YI20_9BACT</name>
<reference evidence="3 4" key="1">
    <citation type="submission" date="2016-12" db="EMBL/GenBank/DDBJ databases">
        <authorList>
            <person name="Song W.-J."/>
            <person name="Kurnit D.M."/>
        </authorList>
    </citation>
    <scope>NUCLEOTIDE SEQUENCE [LARGE SCALE GENOMIC DNA]</scope>
    <source>
        <strain evidence="3 4">DSM 18488</strain>
    </source>
</reference>
<dbReference type="InterPro" id="IPR001763">
    <property type="entry name" value="Rhodanese-like_dom"/>
</dbReference>
<keyword evidence="3" id="KW-0808">Transferase</keyword>
<dbReference type="CDD" id="cd00158">
    <property type="entry name" value="RHOD"/>
    <property type="match status" value="1"/>
</dbReference>
<evidence type="ECO:0000313" key="4">
    <source>
        <dbReference type="Proteomes" id="UP000184603"/>
    </source>
</evidence>
<feature type="domain" description="Rhodanese" evidence="2">
    <location>
        <begin position="37"/>
        <end position="134"/>
    </location>
</feature>
<sequence length="137" mass="15337">MRLLGLVILFVLGAVTSVCAGDYNYISAKDMKSRIETGSDVIIVDIQIEKEFKQHHLPGSIATYAYPVKTEAERAQIDKAVQRFQESGKDVVIVCPRGEGGAKRCYDYMKKNVPSEKIYILEKGIAGWPYHELLQKG</sequence>
<evidence type="ECO:0000259" key="2">
    <source>
        <dbReference type="PROSITE" id="PS50206"/>
    </source>
</evidence>